<keyword evidence="3" id="KW-1185">Reference proteome</keyword>
<sequence length="199" mass="23046">MAESKENGEFDDSLKLIKQALWVCGIDLFETEQSIRIDNRFLFYITFVWLYYDVCGEIYCLYDFALSGKSVQEISLIAPFPFVCAMGTSKAACVYFHKDVALRVLRKLRDLHPKNDATFEVKTKEETMKLLSKFKILMCFGLSGAAILFDIAPFIAMGIDYYEIGHTQLKLPYLVKFFYDPYGMYVWPFEFVHQVGSCK</sequence>
<feature type="transmembrane region" description="Helical" evidence="1">
    <location>
        <begin position="136"/>
        <end position="159"/>
    </location>
</feature>
<dbReference type="AlphaFoldDB" id="A0AAV1J771"/>
<keyword evidence="1" id="KW-0472">Membrane</keyword>
<accession>A0AAV1J771</accession>
<dbReference type="EMBL" id="CAVLEF010000006">
    <property type="protein sequence ID" value="CAK1545277.1"/>
    <property type="molecule type" value="Genomic_DNA"/>
</dbReference>
<evidence type="ECO:0000313" key="3">
    <source>
        <dbReference type="Proteomes" id="UP001497472"/>
    </source>
</evidence>
<evidence type="ECO:0000313" key="2">
    <source>
        <dbReference type="EMBL" id="CAK1545277.1"/>
    </source>
</evidence>
<reference evidence="2 3" key="1">
    <citation type="submission" date="2023-11" db="EMBL/GenBank/DDBJ databases">
        <authorList>
            <person name="Okamura Y."/>
        </authorList>
    </citation>
    <scope>NUCLEOTIDE SEQUENCE [LARGE SCALE GENOMIC DNA]</scope>
</reference>
<comment type="caution">
    <text evidence="2">The sequence shown here is derived from an EMBL/GenBank/DDBJ whole genome shotgun (WGS) entry which is preliminary data.</text>
</comment>
<protein>
    <submittedName>
        <fullName evidence="2">Uncharacterized protein</fullName>
    </submittedName>
</protein>
<organism evidence="2 3">
    <name type="scientific">Leptosia nina</name>
    <dbReference type="NCBI Taxonomy" id="320188"/>
    <lineage>
        <taxon>Eukaryota</taxon>
        <taxon>Metazoa</taxon>
        <taxon>Ecdysozoa</taxon>
        <taxon>Arthropoda</taxon>
        <taxon>Hexapoda</taxon>
        <taxon>Insecta</taxon>
        <taxon>Pterygota</taxon>
        <taxon>Neoptera</taxon>
        <taxon>Endopterygota</taxon>
        <taxon>Lepidoptera</taxon>
        <taxon>Glossata</taxon>
        <taxon>Ditrysia</taxon>
        <taxon>Papilionoidea</taxon>
        <taxon>Pieridae</taxon>
        <taxon>Pierinae</taxon>
        <taxon>Leptosia</taxon>
    </lineage>
</organism>
<feature type="transmembrane region" description="Helical" evidence="1">
    <location>
        <begin position="74"/>
        <end position="97"/>
    </location>
</feature>
<gene>
    <name evidence="2" type="ORF">LNINA_LOCUS4951</name>
</gene>
<keyword evidence="1" id="KW-1133">Transmembrane helix</keyword>
<keyword evidence="1" id="KW-0812">Transmembrane</keyword>
<evidence type="ECO:0000256" key="1">
    <source>
        <dbReference type="SAM" id="Phobius"/>
    </source>
</evidence>
<feature type="transmembrane region" description="Helical" evidence="1">
    <location>
        <begin position="41"/>
        <end position="62"/>
    </location>
</feature>
<name>A0AAV1J771_9NEOP</name>
<proteinExistence type="predicted"/>
<dbReference type="Proteomes" id="UP001497472">
    <property type="component" value="Unassembled WGS sequence"/>
</dbReference>